<organism evidence="7 8">
    <name type="scientific">Colocasia esculenta</name>
    <name type="common">Wild taro</name>
    <name type="synonym">Arum esculentum</name>
    <dbReference type="NCBI Taxonomy" id="4460"/>
    <lineage>
        <taxon>Eukaryota</taxon>
        <taxon>Viridiplantae</taxon>
        <taxon>Streptophyta</taxon>
        <taxon>Embryophyta</taxon>
        <taxon>Tracheophyta</taxon>
        <taxon>Spermatophyta</taxon>
        <taxon>Magnoliopsida</taxon>
        <taxon>Liliopsida</taxon>
        <taxon>Araceae</taxon>
        <taxon>Aroideae</taxon>
        <taxon>Colocasieae</taxon>
        <taxon>Colocasia</taxon>
    </lineage>
</organism>
<comment type="subcellular location">
    <subcellularLocation>
        <location evidence="1">Membrane</location>
        <topology evidence="1">Multi-pass membrane protein</topology>
    </subcellularLocation>
</comment>
<evidence type="ECO:0000256" key="5">
    <source>
        <dbReference type="ARBA" id="ARBA00023136"/>
    </source>
</evidence>
<feature type="transmembrane region" description="Helical" evidence="6">
    <location>
        <begin position="33"/>
        <end position="58"/>
    </location>
</feature>
<evidence type="ECO:0000256" key="3">
    <source>
        <dbReference type="ARBA" id="ARBA00022692"/>
    </source>
</evidence>
<evidence type="ECO:0000256" key="4">
    <source>
        <dbReference type="ARBA" id="ARBA00022989"/>
    </source>
</evidence>
<reference evidence="7" key="1">
    <citation type="submission" date="2017-07" db="EMBL/GenBank/DDBJ databases">
        <title>Taro Niue Genome Assembly and Annotation.</title>
        <authorList>
            <person name="Atibalentja N."/>
            <person name="Keating K."/>
            <person name="Fields C.J."/>
        </authorList>
    </citation>
    <scope>NUCLEOTIDE SEQUENCE</scope>
    <source>
        <strain evidence="7">Niue_2</strain>
        <tissue evidence="7">Leaf</tissue>
    </source>
</reference>
<comment type="similarity">
    <text evidence="2">Belongs to the 4-toluene sulfonate uptake permease (TSUP) (TC 2.A.102) family.</text>
</comment>
<protein>
    <submittedName>
        <fullName evidence="7">Uncharacterized protein</fullName>
    </submittedName>
</protein>
<gene>
    <name evidence="7" type="ORF">Taro_031358</name>
</gene>
<dbReference type="AlphaFoldDB" id="A0A843W0N4"/>
<name>A0A843W0N4_COLES</name>
<keyword evidence="5 6" id="KW-0472">Membrane</keyword>
<dbReference type="EMBL" id="NMUH01002219">
    <property type="protein sequence ID" value="MQL98644.1"/>
    <property type="molecule type" value="Genomic_DNA"/>
</dbReference>
<dbReference type="PANTHER" id="PTHR14255">
    <property type="entry name" value="CEREBLON"/>
    <property type="match status" value="1"/>
</dbReference>
<comment type="caution">
    <text evidence="7">The sequence shown here is derived from an EMBL/GenBank/DDBJ whole genome shotgun (WGS) entry which is preliminary data.</text>
</comment>
<proteinExistence type="inferred from homology"/>
<feature type="transmembrane region" description="Helical" evidence="6">
    <location>
        <begin position="98"/>
        <end position="119"/>
    </location>
</feature>
<evidence type="ECO:0000313" key="8">
    <source>
        <dbReference type="Proteomes" id="UP000652761"/>
    </source>
</evidence>
<sequence length="172" mass="18204">MTRYRQLTSLPILLMQEQDPTTAKTTAESLPKIIFPVAALLSGVLGGLFGIGGGLLMNPVLLQLGVHPQVTAATSSFMVLFSSSMSSVQYLMLGMKGVKPALGLAAGCFAASLVGLIIIQRAVGRSGRASIIIFSVSIVMFLSTVSMTCFGAMDVWRDYVDGLYMGFKLPCS</sequence>
<dbReference type="GO" id="GO:0016020">
    <property type="term" value="C:membrane"/>
    <property type="evidence" value="ECO:0007669"/>
    <property type="project" value="UniProtKB-SubCell"/>
</dbReference>
<evidence type="ECO:0000256" key="1">
    <source>
        <dbReference type="ARBA" id="ARBA00004141"/>
    </source>
</evidence>
<keyword evidence="3 6" id="KW-0812">Transmembrane</keyword>
<keyword evidence="4 6" id="KW-1133">Transmembrane helix</keyword>
<dbReference type="InterPro" id="IPR002781">
    <property type="entry name" value="TM_pro_TauE-like"/>
</dbReference>
<dbReference type="Pfam" id="PF01925">
    <property type="entry name" value="TauE"/>
    <property type="match status" value="1"/>
</dbReference>
<keyword evidence="8" id="KW-1185">Reference proteome</keyword>
<dbReference type="OrthoDB" id="434519at2759"/>
<dbReference type="PANTHER" id="PTHR14255:SF3">
    <property type="entry name" value="SULFITE EXPORTER TAUE_SAFE FAMILY PROTEIN 5-RELATED"/>
    <property type="match status" value="1"/>
</dbReference>
<evidence type="ECO:0000256" key="6">
    <source>
        <dbReference type="SAM" id="Phobius"/>
    </source>
</evidence>
<evidence type="ECO:0000256" key="2">
    <source>
        <dbReference type="ARBA" id="ARBA00009142"/>
    </source>
</evidence>
<accession>A0A843W0N4</accession>
<dbReference type="Proteomes" id="UP000652761">
    <property type="component" value="Unassembled WGS sequence"/>
</dbReference>
<evidence type="ECO:0000313" key="7">
    <source>
        <dbReference type="EMBL" id="MQL98644.1"/>
    </source>
</evidence>
<feature type="transmembrane region" description="Helical" evidence="6">
    <location>
        <begin position="131"/>
        <end position="153"/>
    </location>
</feature>
<dbReference type="GO" id="GO:0031464">
    <property type="term" value="C:Cul4A-RING E3 ubiquitin ligase complex"/>
    <property type="evidence" value="ECO:0007669"/>
    <property type="project" value="TreeGrafter"/>
</dbReference>
<dbReference type="GO" id="GO:0016567">
    <property type="term" value="P:protein ubiquitination"/>
    <property type="evidence" value="ECO:0007669"/>
    <property type="project" value="TreeGrafter"/>
</dbReference>